<keyword evidence="3" id="KW-1133">Transmembrane helix</keyword>
<proteinExistence type="inferred from homology"/>
<comment type="similarity">
    <text evidence="2">Belongs to the histidine acid phosphatase family.</text>
</comment>
<keyword evidence="3" id="KW-0812">Transmembrane</keyword>
<dbReference type="FunFam" id="3.40.50.1240:FF:000038">
    <property type="entry name" value="venom acid phosphatase Acph-1"/>
    <property type="match status" value="1"/>
</dbReference>
<feature type="transmembrane region" description="Helical" evidence="3">
    <location>
        <begin position="12"/>
        <end position="28"/>
    </location>
</feature>
<dbReference type="InterPro" id="IPR000560">
    <property type="entry name" value="His_Pase_clade-2"/>
</dbReference>
<sequence length="422" mass="48691">MFLQKITRKHVIILLSLCTVIAVIFIYFCTTTGQRGEADRWINDANCPTVSVNISKSTLKLVHMVFRHGARTPVTTYPNDPYVNDTFHPTGWGHVTNKGKVELYHLGEWLHRRYGKFMEPHYSPEYVYAQSTASTRALMSMSTVLASFFPPRGTDMEWNTEYNWQPIPVFSEPLEEDSLLLVRTPCPRFFEAREEVFQIPKVKAELAEHEDLFQNLTKLAGVLIRNADDVNSLYNTLLAEQEFGYTLPAWTKDYFPEKMQFLAEQSFIYNAYTKEMQKIKGGPFLKKMFAEMLEKRNGKLSPGNRKLFVYAAHDWTVGNIMASLNLWEGQMLRFAVTLIFELHQNQQTGEYYIEIYLRNSEDGCAELLSVPNCGAQCPLDRLIDLNADVIPNETYEERCKAKNSNFVEPPKRAVERDPNSKL</sequence>
<gene>
    <name evidence="4" type="primary">ACPP_2</name>
    <name evidence="4" type="ORF">c0_g1_i4</name>
</gene>
<evidence type="ECO:0000256" key="3">
    <source>
        <dbReference type="SAM" id="Phobius"/>
    </source>
</evidence>
<dbReference type="GO" id="GO:0003993">
    <property type="term" value="F:acid phosphatase activity"/>
    <property type="evidence" value="ECO:0007669"/>
    <property type="project" value="UniProtKB-EC"/>
</dbReference>
<dbReference type="EMBL" id="GDHF01025675">
    <property type="protein sequence ID" value="JAI26639.1"/>
    <property type="molecule type" value="Transcribed_RNA"/>
</dbReference>
<dbReference type="PANTHER" id="PTHR11567:SF205">
    <property type="entry name" value="GH28721P-RELATED"/>
    <property type="match status" value="1"/>
</dbReference>
<organism evidence="4">
    <name type="scientific">Bactrocera latifrons</name>
    <name type="common">Malaysian fruit fly</name>
    <name type="synonym">Chaetodacus latifrons</name>
    <dbReference type="NCBI Taxonomy" id="174628"/>
    <lineage>
        <taxon>Eukaryota</taxon>
        <taxon>Metazoa</taxon>
        <taxon>Ecdysozoa</taxon>
        <taxon>Arthropoda</taxon>
        <taxon>Hexapoda</taxon>
        <taxon>Insecta</taxon>
        <taxon>Pterygota</taxon>
        <taxon>Neoptera</taxon>
        <taxon>Endopterygota</taxon>
        <taxon>Diptera</taxon>
        <taxon>Brachycera</taxon>
        <taxon>Muscomorpha</taxon>
        <taxon>Tephritoidea</taxon>
        <taxon>Tephritidae</taxon>
        <taxon>Bactrocera</taxon>
        <taxon>Bactrocera</taxon>
    </lineage>
</organism>
<evidence type="ECO:0000313" key="4">
    <source>
        <dbReference type="EMBL" id="JAI26639.1"/>
    </source>
</evidence>
<keyword evidence="3" id="KW-0472">Membrane</keyword>
<comment type="catalytic activity">
    <reaction evidence="1">
        <text>a phosphate monoester + H2O = an alcohol + phosphate</text>
        <dbReference type="Rhea" id="RHEA:15017"/>
        <dbReference type="ChEBI" id="CHEBI:15377"/>
        <dbReference type="ChEBI" id="CHEBI:30879"/>
        <dbReference type="ChEBI" id="CHEBI:43474"/>
        <dbReference type="ChEBI" id="CHEBI:67140"/>
        <dbReference type="EC" id="3.1.3.2"/>
    </reaction>
</comment>
<evidence type="ECO:0000256" key="1">
    <source>
        <dbReference type="ARBA" id="ARBA00000032"/>
    </source>
</evidence>
<accession>A0A0K8UIX9</accession>
<reference evidence="4" key="1">
    <citation type="submission" date="2015-06" db="EMBL/GenBank/DDBJ databases">
        <authorList>
            <person name="Hoefler B.C."/>
            <person name="Straight P.D."/>
        </authorList>
    </citation>
    <scope>NUCLEOTIDE SEQUENCE</scope>
</reference>
<dbReference type="SUPFAM" id="SSF53254">
    <property type="entry name" value="Phosphoglycerate mutase-like"/>
    <property type="match status" value="1"/>
</dbReference>
<dbReference type="OrthoDB" id="5821688at2759"/>
<dbReference type="InterPro" id="IPR029033">
    <property type="entry name" value="His_PPase_superfam"/>
</dbReference>
<evidence type="ECO:0000256" key="2">
    <source>
        <dbReference type="ARBA" id="ARBA00005375"/>
    </source>
</evidence>
<dbReference type="Gene3D" id="3.40.50.1240">
    <property type="entry name" value="Phosphoglycerate mutase-like"/>
    <property type="match status" value="1"/>
</dbReference>
<name>A0A0K8UIX9_BACLA</name>
<dbReference type="CDD" id="cd07061">
    <property type="entry name" value="HP_HAP_like"/>
    <property type="match status" value="1"/>
</dbReference>
<dbReference type="PANTHER" id="PTHR11567">
    <property type="entry name" value="ACID PHOSPHATASE-RELATED"/>
    <property type="match status" value="1"/>
</dbReference>
<dbReference type="InterPro" id="IPR050645">
    <property type="entry name" value="Histidine_acid_phosphatase"/>
</dbReference>
<dbReference type="AlphaFoldDB" id="A0A0K8UIX9"/>
<dbReference type="Pfam" id="PF00328">
    <property type="entry name" value="His_Phos_2"/>
    <property type="match status" value="1"/>
</dbReference>
<dbReference type="InterPro" id="IPR033379">
    <property type="entry name" value="Acid_Pase_AS"/>
</dbReference>
<protein>
    <submittedName>
        <fullName evidence="4">Prostatic acid phosphatase</fullName>
    </submittedName>
</protein>
<dbReference type="PROSITE" id="PS00616">
    <property type="entry name" value="HIS_ACID_PHOSPHAT_1"/>
    <property type="match status" value="1"/>
</dbReference>